<dbReference type="SUPFAM" id="SSF52833">
    <property type="entry name" value="Thioredoxin-like"/>
    <property type="match status" value="1"/>
</dbReference>
<dbReference type="Pfam" id="PF14559">
    <property type="entry name" value="TPR_19"/>
    <property type="match status" value="1"/>
</dbReference>
<accession>A0A7Z1AFR6</accession>
<dbReference type="InterPro" id="IPR013766">
    <property type="entry name" value="Thioredoxin_domain"/>
</dbReference>
<dbReference type="RefSeq" id="WP_069123378.1">
    <property type="nucleotide sequence ID" value="NZ_MARB01000007.1"/>
</dbReference>
<dbReference type="AlphaFoldDB" id="A0A7Z1AFR6"/>
<evidence type="ECO:0000313" key="2">
    <source>
        <dbReference type="EMBL" id="ODJ88167.1"/>
    </source>
</evidence>
<dbReference type="Proteomes" id="UP000094769">
    <property type="component" value="Unassembled WGS sequence"/>
</dbReference>
<dbReference type="GO" id="GO:0047134">
    <property type="term" value="F:protein-disulfide reductase [NAD(P)H] activity"/>
    <property type="evidence" value="ECO:0007669"/>
    <property type="project" value="UniProtKB-EC"/>
</dbReference>
<feature type="domain" description="Thioredoxin" evidence="1">
    <location>
        <begin position="1"/>
        <end position="113"/>
    </location>
</feature>
<comment type="caution">
    <text evidence="2">The sequence shown here is derived from an EMBL/GenBank/DDBJ whole genome shotgun (WGS) entry which is preliminary data.</text>
</comment>
<dbReference type="Pfam" id="PF14561">
    <property type="entry name" value="TPR_20"/>
    <property type="match status" value="1"/>
</dbReference>
<keyword evidence="2" id="KW-0560">Oxidoreductase</keyword>
<dbReference type="EMBL" id="MARB01000007">
    <property type="protein sequence ID" value="ODJ88167.1"/>
    <property type="molecule type" value="Genomic_DNA"/>
</dbReference>
<protein>
    <submittedName>
        <fullName evidence="2">Thioredoxin-2</fullName>
        <ecNumber evidence="2">1.8.1.8</ecNumber>
    </submittedName>
</protein>
<dbReference type="GO" id="GO:0006950">
    <property type="term" value="P:response to stress"/>
    <property type="evidence" value="ECO:0007669"/>
    <property type="project" value="UniProtKB-ARBA"/>
</dbReference>
<dbReference type="PANTHER" id="PTHR45663">
    <property type="entry name" value="GEO12009P1"/>
    <property type="match status" value="1"/>
</dbReference>
<reference evidence="2 3" key="1">
    <citation type="submission" date="2016-06" db="EMBL/GenBank/DDBJ databases">
        <title>Genome sequence of endosymbiont of Candidatus Endolucinida thiodiazotropha.</title>
        <authorList>
            <person name="Poehlein A."/>
            <person name="Koenig S."/>
            <person name="Heiden S.E."/>
            <person name="Thuermer A."/>
            <person name="Voget S."/>
            <person name="Daniel R."/>
            <person name="Markert S."/>
            <person name="Gros O."/>
            <person name="Schweder T."/>
        </authorList>
    </citation>
    <scope>NUCLEOTIDE SEQUENCE [LARGE SCALE GENOMIC DNA]</scope>
    <source>
        <strain evidence="2 3">COS</strain>
    </source>
</reference>
<evidence type="ECO:0000313" key="3">
    <source>
        <dbReference type="Proteomes" id="UP000094769"/>
    </source>
</evidence>
<sequence length="287" mass="32330">MSDAVYILEGTVDNFDRLVVENSKRGLVIVDFWAPWVGPSLKQREIFVDLAKHYQGRFLLVSINTDEQKPLAERFGVRSLPSFKLFHQGEMVAEFHGVQPEADYSRIIDEYVQRQPNPISREAIAAWQAGDPEKALQLLAEAVVADPENLALPALMSKILMRQQRTRDAHALLSSLPEQAREAVEVRNLLAHLDVIVTAEDADPPTTLVQRLQADPKDADTLYQLAAIRLVGDDLEAALKLLLEVAHSYPGYRNGIARKAMRAVLDQLDAGDELVAHFRRELYRLDY</sequence>
<gene>
    <name evidence="2" type="primary">trxC_2</name>
    <name evidence="2" type="ORF">CODIS_15800</name>
</gene>
<dbReference type="PANTHER" id="PTHR45663:SF11">
    <property type="entry name" value="GEO12009P1"/>
    <property type="match status" value="1"/>
</dbReference>
<dbReference type="EC" id="1.8.1.8" evidence="2"/>
<dbReference type="CDD" id="cd02947">
    <property type="entry name" value="TRX_family"/>
    <property type="match status" value="1"/>
</dbReference>
<dbReference type="PROSITE" id="PS51352">
    <property type="entry name" value="THIOREDOXIN_2"/>
    <property type="match status" value="1"/>
</dbReference>
<keyword evidence="3" id="KW-1185">Reference proteome</keyword>
<proteinExistence type="predicted"/>
<dbReference type="InterPro" id="IPR011990">
    <property type="entry name" value="TPR-like_helical_dom_sf"/>
</dbReference>
<dbReference type="Gene3D" id="1.25.40.10">
    <property type="entry name" value="Tetratricopeptide repeat domain"/>
    <property type="match status" value="2"/>
</dbReference>
<dbReference type="GO" id="GO:0005737">
    <property type="term" value="C:cytoplasm"/>
    <property type="evidence" value="ECO:0007669"/>
    <property type="project" value="TreeGrafter"/>
</dbReference>
<dbReference type="Gene3D" id="3.40.30.10">
    <property type="entry name" value="Glutaredoxin"/>
    <property type="match status" value="1"/>
</dbReference>
<evidence type="ECO:0000259" key="1">
    <source>
        <dbReference type="PROSITE" id="PS51352"/>
    </source>
</evidence>
<dbReference type="SUPFAM" id="SSF48452">
    <property type="entry name" value="TPR-like"/>
    <property type="match status" value="1"/>
</dbReference>
<name>A0A7Z1AFR6_9GAMM</name>
<dbReference type="InterPro" id="IPR036249">
    <property type="entry name" value="Thioredoxin-like_sf"/>
</dbReference>
<organism evidence="2 3">
    <name type="scientific">Candidatus Thiodiazotropha endolucinida</name>
    <dbReference type="NCBI Taxonomy" id="1655433"/>
    <lineage>
        <taxon>Bacteria</taxon>
        <taxon>Pseudomonadati</taxon>
        <taxon>Pseudomonadota</taxon>
        <taxon>Gammaproteobacteria</taxon>
        <taxon>Chromatiales</taxon>
        <taxon>Sedimenticolaceae</taxon>
        <taxon>Candidatus Thiodiazotropha</taxon>
    </lineage>
</organism>
<dbReference type="Pfam" id="PF00085">
    <property type="entry name" value="Thioredoxin"/>
    <property type="match status" value="1"/>
</dbReference>
<dbReference type="OrthoDB" id="9790390at2"/>